<sequence length="193" mass="20703">MRAKMTASQLHEPRLSLLRSNADVERGVPVVLDPEPVIDDDADPVIKIAGGLLVAATLGFFITVLQISHLDPDFFDEQYFAKLERQERALDPIVTGSTEKLPDGPIPVPQVVRAHVPEPQDFSVVMIFGDEALVATKSELWRVQVGSILPGLGEVEKIESSSTGGTIVTEKAVLALQIDDGGPATKAMAPGED</sequence>
<dbReference type="AlphaFoldDB" id="A0A1T4NST4"/>
<dbReference type="Proteomes" id="UP000190135">
    <property type="component" value="Unassembled WGS sequence"/>
</dbReference>
<keyword evidence="3" id="KW-1185">Reference proteome</keyword>
<keyword evidence="1" id="KW-1133">Transmembrane helix</keyword>
<accession>A0A1T4NST4</accession>
<gene>
    <name evidence="2" type="ORF">SAMN05428963_103174</name>
</gene>
<dbReference type="EMBL" id="FUXL01000003">
    <property type="protein sequence ID" value="SJZ82321.1"/>
    <property type="molecule type" value="Genomic_DNA"/>
</dbReference>
<evidence type="ECO:0000313" key="2">
    <source>
        <dbReference type="EMBL" id="SJZ82321.1"/>
    </source>
</evidence>
<protein>
    <submittedName>
        <fullName evidence="2">Uncharacterized protein</fullName>
    </submittedName>
</protein>
<keyword evidence="1" id="KW-0472">Membrane</keyword>
<feature type="transmembrane region" description="Helical" evidence="1">
    <location>
        <begin position="45"/>
        <end position="65"/>
    </location>
</feature>
<reference evidence="2 3" key="1">
    <citation type="submission" date="2017-02" db="EMBL/GenBank/DDBJ databases">
        <authorList>
            <person name="Peterson S.W."/>
        </authorList>
    </citation>
    <scope>NUCLEOTIDE SEQUENCE [LARGE SCALE GENOMIC DNA]</scope>
    <source>
        <strain evidence="2 3">USBA 369</strain>
    </source>
</reference>
<dbReference type="OrthoDB" id="7906038at2"/>
<name>A0A1T4NST4_9HYPH</name>
<proteinExistence type="predicted"/>
<dbReference type="RefSeq" id="WP_131829867.1">
    <property type="nucleotide sequence ID" value="NZ_FUXL01000003.1"/>
</dbReference>
<organism evidence="2 3">
    <name type="scientific">Consotaella salsifontis</name>
    <dbReference type="NCBI Taxonomy" id="1365950"/>
    <lineage>
        <taxon>Bacteria</taxon>
        <taxon>Pseudomonadati</taxon>
        <taxon>Pseudomonadota</taxon>
        <taxon>Alphaproteobacteria</taxon>
        <taxon>Hyphomicrobiales</taxon>
        <taxon>Aurantimonadaceae</taxon>
        <taxon>Consotaella</taxon>
    </lineage>
</organism>
<evidence type="ECO:0000313" key="3">
    <source>
        <dbReference type="Proteomes" id="UP000190135"/>
    </source>
</evidence>
<keyword evidence="1" id="KW-0812">Transmembrane</keyword>
<evidence type="ECO:0000256" key="1">
    <source>
        <dbReference type="SAM" id="Phobius"/>
    </source>
</evidence>